<gene>
    <name evidence="1" type="ORF">METZ01_LOCUS402571</name>
</gene>
<evidence type="ECO:0000313" key="1">
    <source>
        <dbReference type="EMBL" id="SVD49717.1"/>
    </source>
</evidence>
<accession>A0A382VT79</accession>
<protein>
    <submittedName>
        <fullName evidence="1">Uncharacterized protein</fullName>
    </submittedName>
</protein>
<reference evidence="1" key="1">
    <citation type="submission" date="2018-05" db="EMBL/GenBank/DDBJ databases">
        <authorList>
            <person name="Lanie J.A."/>
            <person name="Ng W.-L."/>
            <person name="Kazmierczak K.M."/>
            <person name="Andrzejewski T.M."/>
            <person name="Davidsen T.M."/>
            <person name="Wayne K.J."/>
            <person name="Tettelin H."/>
            <person name="Glass J.I."/>
            <person name="Rusch D."/>
            <person name="Podicherti R."/>
            <person name="Tsui H.-C.T."/>
            <person name="Winkler M.E."/>
        </authorList>
    </citation>
    <scope>NUCLEOTIDE SEQUENCE</scope>
</reference>
<dbReference type="AlphaFoldDB" id="A0A382VT79"/>
<feature type="non-terminal residue" evidence="1">
    <location>
        <position position="94"/>
    </location>
</feature>
<proteinExistence type="predicted"/>
<dbReference type="EMBL" id="UINC01154433">
    <property type="protein sequence ID" value="SVD49717.1"/>
    <property type="molecule type" value="Genomic_DNA"/>
</dbReference>
<organism evidence="1">
    <name type="scientific">marine metagenome</name>
    <dbReference type="NCBI Taxonomy" id="408172"/>
    <lineage>
        <taxon>unclassified sequences</taxon>
        <taxon>metagenomes</taxon>
        <taxon>ecological metagenomes</taxon>
    </lineage>
</organism>
<sequence>MKKLLGILVLGLLLSSNAYAGWFSKLPILKCEIIWNGKSYGTKFYNLRDDFNMVGTPEAVGSGAIVDKPTKREYFFMQDQDAGDGMEYTVYHTV</sequence>
<name>A0A382VT79_9ZZZZ</name>